<dbReference type="PROSITE" id="PS51014">
    <property type="entry name" value="COBK_CBIJ"/>
    <property type="match status" value="1"/>
</dbReference>
<organism evidence="4 5">
    <name type="scientific">Aliiroseovarius crassostreae</name>
    <dbReference type="NCBI Taxonomy" id="154981"/>
    <lineage>
        <taxon>Bacteria</taxon>
        <taxon>Pseudomonadati</taxon>
        <taxon>Pseudomonadota</taxon>
        <taxon>Alphaproteobacteria</taxon>
        <taxon>Rhodobacterales</taxon>
        <taxon>Paracoccaceae</taxon>
        <taxon>Aliiroseovarius</taxon>
    </lineage>
</organism>
<accession>A0A0P7HZ82</accession>
<dbReference type="Pfam" id="PF02571">
    <property type="entry name" value="CbiJ"/>
    <property type="match status" value="1"/>
</dbReference>
<dbReference type="AlphaFoldDB" id="A0A0P7HZ82"/>
<keyword evidence="2" id="KW-0169">Cobalamin biosynthesis</keyword>
<evidence type="ECO:0000256" key="2">
    <source>
        <dbReference type="ARBA" id="ARBA00022573"/>
    </source>
</evidence>
<sequence length="244" mass="26103">MSRRRLLLLAGTAEARELANRLAKAGFEVIASLAGSTRQPRPMAVTTRIGGFGGQEAQAAYMTDQAFDLVIDATHPFADRISQRSAEICAALSIPYLRYSRPAWTPNPGETWNFVKSAMQLPDLICEKSRVFLATGGQSEDIAKALPGRVLFCRRVDDGPEPFLLSGGWITGRPPFTLAAETALLEQLGVGWLVAKNAGGAARAKLDAARALGVKVAMIARPDGPDAETVSTLGEVMAWAEAHQ</sequence>
<dbReference type="InterPro" id="IPR003723">
    <property type="entry name" value="Precorrin-6x_reduct"/>
</dbReference>
<dbReference type="UniPathway" id="UPA00148"/>
<comment type="pathway">
    <text evidence="1">Cofactor biosynthesis; adenosylcobalamin biosynthesis.</text>
</comment>
<keyword evidence="3" id="KW-0560">Oxidoreductase</keyword>
<dbReference type="PANTHER" id="PTHR36925:SF1">
    <property type="entry name" value="COBALT-PRECORRIN-6A REDUCTASE"/>
    <property type="match status" value="1"/>
</dbReference>
<dbReference type="EMBL" id="LKBA01000023">
    <property type="protein sequence ID" value="KPN61886.1"/>
    <property type="molecule type" value="Genomic_DNA"/>
</dbReference>
<dbReference type="GO" id="GO:0009236">
    <property type="term" value="P:cobalamin biosynthetic process"/>
    <property type="evidence" value="ECO:0007669"/>
    <property type="project" value="UniProtKB-UniPathway"/>
</dbReference>
<reference evidence="4 5" key="1">
    <citation type="submission" date="2015-09" db="EMBL/GenBank/DDBJ databases">
        <title>Draft genome sequence of Aliiroseovarius crassostreae CV919-312TSm, the causative agent of Roseovarius Oyster Disease (formerly Juvenile Oyster Disease).</title>
        <authorList>
            <person name="Kessner L."/>
            <person name="Spinard E."/>
            <person name="Nelson D."/>
        </authorList>
    </citation>
    <scope>NUCLEOTIDE SEQUENCE [LARGE SCALE GENOMIC DNA]</scope>
    <source>
        <strain evidence="4 5">CV919-312</strain>
    </source>
</reference>
<evidence type="ECO:0000313" key="5">
    <source>
        <dbReference type="Proteomes" id="UP000050471"/>
    </source>
</evidence>
<evidence type="ECO:0000256" key="1">
    <source>
        <dbReference type="ARBA" id="ARBA00004953"/>
    </source>
</evidence>
<dbReference type="NCBIfam" id="NF005968">
    <property type="entry name" value="PRK08057.1-2"/>
    <property type="match status" value="1"/>
</dbReference>
<name>A0A0P7HZ82_9RHOB</name>
<dbReference type="STRING" id="154981.AKJ29_04515"/>
<dbReference type="GO" id="GO:0016994">
    <property type="term" value="F:precorrin-6A reductase activity"/>
    <property type="evidence" value="ECO:0007669"/>
    <property type="project" value="InterPro"/>
</dbReference>
<dbReference type="Proteomes" id="UP000050471">
    <property type="component" value="Unassembled WGS sequence"/>
</dbReference>
<dbReference type="OrthoDB" id="5183775at2"/>
<proteinExistence type="predicted"/>
<gene>
    <name evidence="4" type="ORF">AKJ29_04515</name>
</gene>
<dbReference type="PANTHER" id="PTHR36925">
    <property type="entry name" value="COBALT-PRECORRIN-6A REDUCTASE"/>
    <property type="match status" value="1"/>
</dbReference>
<evidence type="ECO:0000313" key="4">
    <source>
        <dbReference type="EMBL" id="KPN61886.1"/>
    </source>
</evidence>
<dbReference type="RefSeq" id="WP_055192536.1">
    <property type="nucleotide sequence ID" value="NZ_FPBS01000011.1"/>
</dbReference>
<protein>
    <recommendedName>
        <fullName evidence="6">Precorrin-6x reductase</fullName>
    </recommendedName>
</protein>
<evidence type="ECO:0000256" key="3">
    <source>
        <dbReference type="ARBA" id="ARBA00023002"/>
    </source>
</evidence>
<evidence type="ECO:0008006" key="6">
    <source>
        <dbReference type="Google" id="ProtNLM"/>
    </source>
</evidence>
<keyword evidence="5" id="KW-1185">Reference proteome</keyword>
<comment type="caution">
    <text evidence="4">The sequence shown here is derived from an EMBL/GenBank/DDBJ whole genome shotgun (WGS) entry which is preliminary data.</text>
</comment>